<accession>A0AAJ7P9G3</accession>
<keyword evidence="2" id="KW-1185">Reference proteome</keyword>
<evidence type="ECO:0000313" key="3">
    <source>
        <dbReference type="RefSeq" id="XP_018494459.1"/>
    </source>
</evidence>
<keyword evidence="1" id="KW-0175">Coiled coil</keyword>
<dbReference type="GeneID" id="108864056"/>
<evidence type="ECO:0000256" key="1">
    <source>
        <dbReference type="SAM" id="Coils"/>
    </source>
</evidence>
<protein>
    <submittedName>
        <fullName evidence="3">Nuclear pore complex protein Nup54-like</fullName>
    </submittedName>
</protein>
<proteinExistence type="predicted"/>
<reference evidence="3" key="1">
    <citation type="submission" date="2025-08" db="UniProtKB">
        <authorList>
            <consortium name="RefSeq"/>
        </authorList>
    </citation>
    <scope>IDENTIFICATION</scope>
</reference>
<name>A0AAJ7P9G3_9ACAR</name>
<dbReference type="KEGG" id="goe:108864056"/>
<feature type="coiled-coil region" evidence="1">
    <location>
        <begin position="260"/>
        <end position="294"/>
    </location>
</feature>
<dbReference type="RefSeq" id="XP_018494459.1">
    <property type="nucleotide sequence ID" value="XM_018638943.1"/>
</dbReference>
<evidence type="ECO:0000313" key="2">
    <source>
        <dbReference type="Proteomes" id="UP000694867"/>
    </source>
</evidence>
<organism evidence="2 3">
    <name type="scientific">Galendromus occidentalis</name>
    <name type="common">western predatory mite</name>
    <dbReference type="NCBI Taxonomy" id="34638"/>
    <lineage>
        <taxon>Eukaryota</taxon>
        <taxon>Metazoa</taxon>
        <taxon>Ecdysozoa</taxon>
        <taxon>Arthropoda</taxon>
        <taxon>Chelicerata</taxon>
        <taxon>Arachnida</taxon>
        <taxon>Acari</taxon>
        <taxon>Parasitiformes</taxon>
        <taxon>Mesostigmata</taxon>
        <taxon>Gamasina</taxon>
        <taxon>Phytoseioidea</taxon>
        <taxon>Phytoseiidae</taxon>
        <taxon>Typhlodrominae</taxon>
        <taxon>Galendromus</taxon>
    </lineage>
</organism>
<sequence length="325" mass="37010">MIPWVIFHRIDNFNALLPSEYRAQERKASNAVIRSAPENGTECRTSENAVIRAVTSPQIYNDERDRVVALFNRIQASFGFGQGFFSQAGDPVEISAGNPFCVFKSVTYKRLRVHSPSDGFVYLIVAKSVDTLRNEFPRLIEDLNRTLVNSPTERIICESMEDLGENRTAVAISVIRSGFDGVARMPPSNELRNALVQSDVGRKLENLGVVAVQSAEEFRENSMQRIRDRIEHLSSDALCRLEEKVYSVQKAEAMLTNERKDMLKRQTERMGETAEELKNNLEAMKKIERQVASRRLGIPDTDHIAIFRNHEGMESRGWDRCRSRT</sequence>
<gene>
    <name evidence="3" type="primary">LOC108864056</name>
</gene>
<dbReference type="AlphaFoldDB" id="A0AAJ7P9G3"/>
<dbReference type="Proteomes" id="UP000694867">
    <property type="component" value="Unplaced"/>
</dbReference>